<evidence type="ECO:0000259" key="5">
    <source>
        <dbReference type="SMART" id="SM00082"/>
    </source>
</evidence>
<dbReference type="InterPro" id="IPR032675">
    <property type="entry name" value="LRR_dom_sf"/>
</dbReference>
<keyword evidence="3" id="KW-0677">Repeat</keyword>
<dbReference type="PANTHER" id="PTHR24369:SF210">
    <property type="entry name" value="CHAOPTIN-RELATED"/>
    <property type="match status" value="1"/>
</dbReference>
<evidence type="ECO:0000256" key="4">
    <source>
        <dbReference type="SAM" id="Phobius"/>
    </source>
</evidence>
<protein>
    <recommendedName>
        <fullName evidence="5">LRRCT domain-containing protein</fullName>
    </recommendedName>
</protein>
<evidence type="ECO:0000256" key="2">
    <source>
        <dbReference type="ARBA" id="ARBA00022729"/>
    </source>
</evidence>
<evidence type="ECO:0000313" key="7">
    <source>
        <dbReference type="Proteomes" id="UP001154329"/>
    </source>
</evidence>
<evidence type="ECO:0000313" key="6">
    <source>
        <dbReference type="EMBL" id="CAH1726476.1"/>
    </source>
</evidence>
<sequence>MVFLLTKIQKTFITEIKTKNHVSVVTGSSNMNLILGICLMGIVSLTAAQTRVKCFDNNKGKDQMGIILDCSNMAGKSHPYTIEDWIRYHAFFDDGILANRVLHINLENNNFQEIFTFPYMTSLKKLSFKYNNISSMENKALTNLPALEELDLSYNSLSSHELRQSVFRRYTRPSLPATNDPALKVLKLGFNNIHSLPPNFFQHLTNLENLEVNNNPLMVIDQNTEISLGYLTNLQVLDLSNTGISNFPTNVFSPLLNVQTLYLNGNQFEKIPKEIRNMPLAYLNMNANPISNLDSESFVGLDQLQELIISGMPNLTDVGYGTFAPLKKLTTLFMSHNPSLSNIHYDAFVDNSSQHSSLRQLSIKYTNISSIDSRLYPWSMLDLFDAKGNPWTCDCRLSWLASYINETFAEIPETLLYYRCSEPKNLYATLLSQLNEHIDCDDYIHISNNHSHGHVTRLRHFIIVIGLVIGIFVFGTLINMGCREIKKVLKPRIYVPTGFSTGVKYKPADFEENIDTIEVPAKNAMIHGRSPIVINNRD</sequence>
<organism evidence="6 7">
    <name type="scientific">Aphis gossypii</name>
    <name type="common">Cotton aphid</name>
    <dbReference type="NCBI Taxonomy" id="80765"/>
    <lineage>
        <taxon>Eukaryota</taxon>
        <taxon>Metazoa</taxon>
        <taxon>Ecdysozoa</taxon>
        <taxon>Arthropoda</taxon>
        <taxon>Hexapoda</taxon>
        <taxon>Insecta</taxon>
        <taxon>Pterygota</taxon>
        <taxon>Neoptera</taxon>
        <taxon>Paraneoptera</taxon>
        <taxon>Hemiptera</taxon>
        <taxon>Sternorrhyncha</taxon>
        <taxon>Aphidomorpha</taxon>
        <taxon>Aphidoidea</taxon>
        <taxon>Aphididae</taxon>
        <taxon>Aphidini</taxon>
        <taxon>Aphis</taxon>
        <taxon>Aphis</taxon>
    </lineage>
</organism>
<dbReference type="InterPro" id="IPR001611">
    <property type="entry name" value="Leu-rich_rpt"/>
</dbReference>
<evidence type="ECO:0000256" key="1">
    <source>
        <dbReference type="ARBA" id="ARBA00022614"/>
    </source>
</evidence>
<feature type="domain" description="LRRCT" evidence="5">
    <location>
        <begin position="389"/>
        <end position="441"/>
    </location>
</feature>
<dbReference type="Pfam" id="PF00560">
    <property type="entry name" value="LRR_1"/>
    <property type="match status" value="2"/>
</dbReference>
<keyword evidence="4" id="KW-0812">Transmembrane</keyword>
<dbReference type="SMART" id="SM00369">
    <property type="entry name" value="LRR_TYP"/>
    <property type="match status" value="7"/>
</dbReference>
<dbReference type="Pfam" id="PF13855">
    <property type="entry name" value="LRR_8"/>
    <property type="match status" value="1"/>
</dbReference>
<dbReference type="InterPro" id="IPR003591">
    <property type="entry name" value="Leu-rich_rpt_typical-subtyp"/>
</dbReference>
<reference evidence="6" key="1">
    <citation type="submission" date="2022-02" db="EMBL/GenBank/DDBJ databases">
        <authorList>
            <person name="King R."/>
        </authorList>
    </citation>
    <scope>NUCLEOTIDE SEQUENCE</scope>
</reference>
<dbReference type="Proteomes" id="UP001154329">
    <property type="component" value="Chromosome 2"/>
</dbReference>
<dbReference type="SMART" id="SM00082">
    <property type="entry name" value="LRRCT"/>
    <property type="match status" value="1"/>
</dbReference>
<keyword evidence="7" id="KW-1185">Reference proteome</keyword>
<keyword evidence="2" id="KW-0732">Signal</keyword>
<keyword evidence="1" id="KW-0433">Leucine-rich repeat</keyword>
<dbReference type="GO" id="GO:0005886">
    <property type="term" value="C:plasma membrane"/>
    <property type="evidence" value="ECO:0007669"/>
    <property type="project" value="TreeGrafter"/>
</dbReference>
<name>A0A9P0NLS5_APHGO</name>
<dbReference type="Pfam" id="PF13306">
    <property type="entry name" value="LRR_5"/>
    <property type="match status" value="1"/>
</dbReference>
<dbReference type="PANTHER" id="PTHR24369">
    <property type="entry name" value="ANTIGEN BSP, PUTATIVE-RELATED"/>
    <property type="match status" value="1"/>
</dbReference>
<dbReference type="Gene3D" id="3.80.10.10">
    <property type="entry name" value="Ribonuclease Inhibitor"/>
    <property type="match status" value="3"/>
</dbReference>
<dbReference type="SUPFAM" id="SSF52058">
    <property type="entry name" value="L domain-like"/>
    <property type="match status" value="1"/>
</dbReference>
<gene>
    <name evidence="6" type="ORF">APHIGO_LOCUS7365</name>
</gene>
<dbReference type="InterPro" id="IPR000483">
    <property type="entry name" value="Cys-rich_flank_reg_C"/>
</dbReference>
<dbReference type="InterPro" id="IPR050541">
    <property type="entry name" value="LRR_TM_domain-containing"/>
</dbReference>
<dbReference type="AlphaFoldDB" id="A0A9P0NLS5"/>
<feature type="transmembrane region" description="Helical" evidence="4">
    <location>
        <begin position="461"/>
        <end position="482"/>
    </location>
</feature>
<reference evidence="6" key="2">
    <citation type="submission" date="2022-10" db="EMBL/GenBank/DDBJ databases">
        <authorList>
            <consortium name="ENA_rothamsted_submissions"/>
            <consortium name="culmorum"/>
            <person name="King R."/>
        </authorList>
    </citation>
    <scope>NUCLEOTIDE SEQUENCE</scope>
</reference>
<dbReference type="SMART" id="SM00365">
    <property type="entry name" value="LRR_SD22"/>
    <property type="match status" value="6"/>
</dbReference>
<keyword evidence="4" id="KW-1133">Transmembrane helix</keyword>
<accession>A0A9P0NLS5</accession>
<dbReference type="OrthoDB" id="635273at2759"/>
<dbReference type="InterPro" id="IPR026906">
    <property type="entry name" value="LRR_5"/>
</dbReference>
<evidence type="ECO:0000256" key="3">
    <source>
        <dbReference type="ARBA" id="ARBA00022737"/>
    </source>
</evidence>
<proteinExistence type="predicted"/>
<dbReference type="EMBL" id="OU899035">
    <property type="protein sequence ID" value="CAH1726476.1"/>
    <property type="molecule type" value="Genomic_DNA"/>
</dbReference>
<keyword evidence="4" id="KW-0472">Membrane</keyword>